<dbReference type="PANTHER" id="PTHR11706">
    <property type="entry name" value="SOLUTE CARRIER PROTEIN FAMILY 11 MEMBER"/>
    <property type="match status" value="1"/>
</dbReference>
<gene>
    <name evidence="7" type="ORF">F9802_05440</name>
</gene>
<keyword evidence="2" id="KW-0813">Transport</keyword>
<feature type="transmembrane region" description="Helical" evidence="6">
    <location>
        <begin position="46"/>
        <end position="65"/>
    </location>
</feature>
<dbReference type="Pfam" id="PF01566">
    <property type="entry name" value="Nramp"/>
    <property type="match status" value="1"/>
</dbReference>
<feature type="transmembrane region" description="Helical" evidence="6">
    <location>
        <begin position="325"/>
        <end position="344"/>
    </location>
</feature>
<keyword evidence="4 6" id="KW-1133">Transmembrane helix</keyword>
<protein>
    <submittedName>
        <fullName evidence="7">Divalent metal cation transporter</fullName>
    </submittedName>
</protein>
<dbReference type="InterPro" id="IPR001046">
    <property type="entry name" value="NRAMP_fam"/>
</dbReference>
<dbReference type="GO" id="GO:0005886">
    <property type="term" value="C:plasma membrane"/>
    <property type="evidence" value="ECO:0007669"/>
    <property type="project" value="TreeGrafter"/>
</dbReference>
<feature type="transmembrane region" description="Helical" evidence="6">
    <location>
        <begin position="236"/>
        <end position="263"/>
    </location>
</feature>
<sequence length="416" mass="43708">MSEVGETLGEKKTFKDKLKIIGPGAVITASFIGPGTVTTATRAGASFGYAILWAVVFSIIATIILQEMSARLGIITQQSLGDAIREQFTNPILKFGSMWLVIVSIGVGCAAYIAGDLIGTSLGLTTLTGIPEHVLGPVVGIIILILGLGGNYKFIEKIMITLVIIMSITFITTMIVAAPDMGEVFKGAFVPTIPAGSILTVIALIGTTVVPYNLFIHSTTVQERWNKPSDLKESRLDIIVSIGVGGLITAAILITSATLIRGIEVENVAALSLQLEPLLGSWAKVFISVGLFAAGLSSAMATPLGAAMTIGGVLKWENGMKDKRFKAVFVGIMVIGIVSSGLGLKPMDVLLFAQALNGILLPVISILLLIIMNNKRRLGEYTNSLKANIFGGIVALICTGLGLYSLVDAIKVFMGS</sequence>
<keyword evidence="3 6" id="KW-0812">Transmembrane</keyword>
<evidence type="ECO:0000256" key="4">
    <source>
        <dbReference type="ARBA" id="ARBA00022989"/>
    </source>
</evidence>
<evidence type="ECO:0000313" key="7">
    <source>
        <dbReference type="EMBL" id="KAB7708310.1"/>
    </source>
</evidence>
<dbReference type="AlphaFoldDB" id="A0A6I1FIT0"/>
<accession>A0A6I1FIT0</accession>
<feature type="transmembrane region" description="Helical" evidence="6">
    <location>
        <begin position="95"/>
        <end position="114"/>
    </location>
</feature>
<dbReference type="GO" id="GO:0015086">
    <property type="term" value="F:cadmium ion transmembrane transporter activity"/>
    <property type="evidence" value="ECO:0007669"/>
    <property type="project" value="TreeGrafter"/>
</dbReference>
<feature type="transmembrane region" description="Helical" evidence="6">
    <location>
        <begin position="350"/>
        <end position="373"/>
    </location>
</feature>
<evidence type="ECO:0000256" key="3">
    <source>
        <dbReference type="ARBA" id="ARBA00022692"/>
    </source>
</evidence>
<feature type="transmembrane region" description="Helical" evidence="6">
    <location>
        <begin position="159"/>
        <end position="178"/>
    </location>
</feature>
<dbReference type="GO" id="GO:0034755">
    <property type="term" value="P:iron ion transmembrane transport"/>
    <property type="evidence" value="ECO:0007669"/>
    <property type="project" value="TreeGrafter"/>
</dbReference>
<organism evidence="7 8">
    <name type="scientific">Bacillus aerolatus</name>
    <dbReference type="NCBI Taxonomy" id="2653354"/>
    <lineage>
        <taxon>Bacteria</taxon>
        <taxon>Bacillati</taxon>
        <taxon>Bacillota</taxon>
        <taxon>Bacilli</taxon>
        <taxon>Bacillales</taxon>
        <taxon>Bacillaceae</taxon>
        <taxon>Bacillus</taxon>
    </lineage>
</organism>
<feature type="transmembrane region" description="Helical" evidence="6">
    <location>
        <begin position="198"/>
        <end position="215"/>
    </location>
</feature>
<dbReference type="NCBIfam" id="NF037982">
    <property type="entry name" value="Nramp_1"/>
    <property type="match status" value="1"/>
</dbReference>
<comment type="caution">
    <text evidence="7">The sequence shown here is derived from an EMBL/GenBank/DDBJ whole genome shotgun (WGS) entry which is preliminary data.</text>
</comment>
<dbReference type="GO" id="GO:0005384">
    <property type="term" value="F:manganese ion transmembrane transporter activity"/>
    <property type="evidence" value="ECO:0007669"/>
    <property type="project" value="TreeGrafter"/>
</dbReference>
<evidence type="ECO:0000256" key="1">
    <source>
        <dbReference type="ARBA" id="ARBA00004141"/>
    </source>
</evidence>
<evidence type="ECO:0000256" key="2">
    <source>
        <dbReference type="ARBA" id="ARBA00022448"/>
    </source>
</evidence>
<feature type="transmembrane region" description="Helical" evidence="6">
    <location>
        <begin position="20"/>
        <end position="40"/>
    </location>
</feature>
<evidence type="ECO:0000313" key="8">
    <source>
        <dbReference type="Proteomes" id="UP000429595"/>
    </source>
</evidence>
<evidence type="ECO:0000256" key="6">
    <source>
        <dbReference type="SAM" id="Phobius"/>
    </source>
</evidence>
<keyword evidence="8" id="KW-1185">Reference proteome</keyword>
<feature type="transmembrane region" description="Helical" evidence="6">
    <location>
        <begin position="134"/>
        <end position="152"/>
    </location>
</feature>
<feature type="transmembrane region" description="Helical" evidence="6">
    <location>
        <begin position="283"/>
        <end position="313"/>
    </location>
</feature>
<dbReference type="Proteomes" id="UP000429595">
    <property type="component" value="Unassembled WGS sequence"/>
</dbReference>
<dbReference type="PANTHER" id="PTHR11706:SF33">
    <property type="entry name" value="NATURAL RESISTANCE-ASSOCIATED MACROPHAGE PROTEIN 2"/>
    <property type="match status" value="1"/>
</dbReference>
<feature type="transmembrane region" description="Helical" evidence="6">
    <location>
        <begin position="385"/>
        <end position="407"/>
    </location>
</feature>
<reference evidence="7 8" key="1">
    <citation type="submission" date="2019-10" db="EMBL/GenBank/DDBJ databases">
        <title>Bacillus aerolatum sp. nov., isolated from bioaerosol of sport playgrounds.</title>
        <authorList>
            <person name="Chen P."/>
            <person name="Zhang G."/>
        </authorList>
    </citation>
    <scope>NUCLEOTIDE SEQUENCE [LARGE SCALE GENOMIC DNA]</scope>
    <source>
        <strain evidence="7 8">CX253</strain>
    </source>
</reference>
<comment type="subcellular location">
    <subcellularLocation>
        <location evidence="1">Membrane</location>
        <topology evidence="1">Multi-pass membrane protein</topology>
    </subcellularLocation>
</comment>
<keyword evidence="5 6" id="KW-0472">Membrane</keyword>
<evidence type="ECO:0000256" key="5">
    <source>
        <dbReference type="ARBA" id="ARBA00023136"/>
    </source>
</evidence>
<dbReference type="PRINTS" id="PR00447">
    <property type="entry name" value="NATRESASSCMP"/>
</dbReference>
<name>A0A6I1FIT0_9BACI</name>
<dbReference type="EMBL" id="WEIO01000002">
    <property type="protein sequence ID" value="KAB7708310.1"/>
    <property type="molecule type" value="Genomic_DNA"/>
</dbReference>
<proteinExistence type="predicted"/>